<dbReference type="Gene3D" id="3.10.580.10">
    <property type="entry name" value="CBS-domain"/>
    <property type="match status" value="1"/>
</dbReference>
<dbReference type="EMBL" id="CAADHB010000127">
    <property type="protein sequence ID" value="VFK80553.1"/>
    <property type="molecule type" value="Genomic_DNA"/>
</dbReference>
<dbReference type="SMART" id="SM00116">
    <property type="entry name" value="CBS"/>
    <property type="match status" value="2"/>
</dbReference>
<evidence type="ECO:0000313" key="7">
    <source>
        <dbReference type="EMBL" id="VFK80553.1"/>
    </source>
</evidence>
<gene>
    <name evidence="7" type="ORF">BECKSD772D_GA0070982_11274</name>
    <name evidence="6" type="ORF">BECKSD772E_GA0070983_11263</name>
</gene>
<evidence type="ECO:0000259" key="5">
    <source>
        <dbReference type="PROSITE" id="PS51371"/>
    </source>
</evidence>
<sequence>MSSLDFEEAIPSPMMPNTNLSHPPAFPRDELAKTGFFSQFSPEALKEILSLGRSLSLRAGGMVFRHGSPYRNVIHIIRSGVVRQVWPDGESTEKRSGDVLGLGSYLDNRPYTSTTTTVEDCEFLLLPAKELRRLETTDSLISDAMDRIIAKRIHRCVAVTMDMVPVLSLSVFHAMKSPLACCKPDTPLRDAFVSMKKQGIGSLAVIDDAGDLLGLFTSSGLCEAVLEKGVSGEGKVSSVRYELPCRIPESASLRQAEHSQERKGVKYLIVTRAEKPVGILSRTDILHAVASVSPPLLAEVRRAEDFISLHRLYRRLPQFTADIRNWNRSATATIRVLSEAHQAILRRCVTLALQEFAEHGQGSPPGPFTVLIFGSGGRGEMLLAPDQDNAIILADGIGRDVAARKWFANFTDSLNRRMAYVGYALCPGEIMARNPAWRKGLSDWKRQFDHIIHYPTPKAARWSAIALDFKFLYGDEALLSGLRREIVGGLRKNPRLLKMMVEDDAEGRPPLGLFDRLITTTADGKKHHIDLKRDALRIVADAARVYAWREGIDANNTVDRFQALSQHSVLSREFVKTTLAAYDALLDLYLEQRLQRALGGNAESKLLDYNLLNPHEQELLRISLRAVKRLQERLQEDFEVGFW</sequence>
<organism evidence="6">
    <name type="scientific">Candidatus Kentrum sp. SD</name>
    <dbReference type="NCBI Taxonomy" id="2126332"/>
    <lineage>
        <taxon>Bacteria</taxon>
        <taxon>Pseudomonadati</taxon>
        <taxon>Pseudomonadota</taxon>
        <taxon>Gammaproteobacteria</taxon>
        <taxon>Candidatus Kentrum</taxon>
    </lineage>
</organism>
<dbReference type="AlphaFoldDB" id="A0A450Z3W0"/>
<dbReference type="PANTHER" id="PTHR43080:SF2">
    <property type="entry name" value="CBS DOMAIN-CONTAINING PROTEIN"/>
    <property type="match status" value="1"/>
</dbReference>
<dbReference type="CDD" id="cd00038">
    <property type="entry name" value="CAP_ED"/>
    <property type="match status" value="1"/>
</dbReference>
<proteinExistence type="predicted"/>
<dbReference type="SMART" id="SM00100">
    <property type="entry name" value="cNMP"/>
    <property type="match status" value="1"/>
</dbReference>
<dbReference type="SUPFAM" id="SSF51206">
    <property type="entry name" value="cAMP-binding domain-like"/>
    <property type="match status" value="1"/>
</dbReference>
<dbReference type="InterPro" id="IPR018821">
    <property type="entry name" value="DUF294_put_nucleoTrafse_sb-bd"/>
</dbReference>
<evidence type="ECO:0000256" key="3">
    <source>
        <dbReference type="SAM" id="MobiDB-lite"/>
    </source>
</evidence>
<dbReference type="InterPro" id="IPR043519">
    <property type="entry name" value="NT_sf"/>
</dbReference>
<dbReference type="CDD" id="cd05401">
    <property type="entry name" value="NT_GlnE_GlnD_like"/>
    <property type="match status" value="1"/>
</dbReference>
<feature type="domain" description="CBS" evidence="5">
    <location>
        <begin position="175"/>
        <end position="233"/>
    </location>
</feature>
<dbReference type="InterPro" id="IPR046342">
    <property type="entry name" value="CBS_dom_sf"/>
</dbReference>
<dbReference type="PROSITE" id="PS51371">
    <property type="entry name" value="CBS"/>
    <property type="match status" value="1"/>
</dbReference>
<accession>A0A450Z3W0</accession>
<dbReference type="Pfam" id="PF10335">
    <property type="entry name" value="DUF294_C"/>
    <property type="match status" value="1"/>
</dbReference>
<dbReference type="InterPro" id="IPR014710">
    <property type="entry name" value="RmlC-like_jellyroll"/>
</dbReference>
<dbReference type="GO" id="GO:0008773">
    <property type="term" value="F:[protein-PII] uridylyltransferase activity"/>
    <property type="evidence" value="ECO:0007669"/>
    <property type="project" value="InterPro"/>
</dbReference>
<name>A0A450Z3W0_9GAMM</name>
<dbReference type="InterPro" id="IPR000644">
    <property type="entry name" value="CBS_dom"/>
</dbReference>
<evidence type="ECO:0000259" key="4">
    <source>
        <dbReference type="PROSITE" id="PS50042"/>
    </source>
</evidence>
<dbReference type="EMBL" id="CAADFU010000126">
    <property type="protein sequence ID" value="VFK48477.1"/>
    <property type="molecule type" value="Genomic_DNA"/>
</dbReference>
<keyword evidence="1 2" id="KW-0129">CBS domain</keyword>
<dbReference type="Pfam" id="PF00027">
    <property type="entry name" value="cNMP_binding"/>
    <property type="match status" value="1"/>
</dbReference>
<dbReference type="Gene3D" id="2.60.120.10">
    <property type="entry name" value="Jelly Rolls"/>
    <property type="match status" value="1"/>
</dbReference>
<dbReference type="Pfam" id="PF00571">
    <property type="entry name" value="CBS"/>
    <property type="match status" value="2"/>
</dbReference>
<dbReference type="InterPro" id="IPR000595">
    <property type="entry name" value="cNMP-bd_dom"/>
</dbReference>
<feature type="domain" description="Cyclic nucleotide-binding" evidence="4">
    <location>
        <begin position="36"/>
        <end position="134"/>
    </location>
</feature>
<reference evidence="6" key="1">
    <citation type="submission" date="2019-02" db="EMBL/GenBank/DDBJ databases">
        <authorList>
            <person name="Gruber-Vodicka R. H."/>
            <person name="Seah K. B. B."/>
        </authorList>
    </citation>
    <scope>NUCLEOTIDE SEQUENCE</scope>
    <source>
        <strain evidence="7">BECK_S127</strain>
        <strain evidence="6">BECK_S1320</strain>
    </source>
</reference>
<feature type="region of interest" description="Disordered" evidence="3">
    <location>
        <begin position="1"/>
        <end position="21"/>
    </location>
</feature>
<evidence type="ECO:0000256" key="1">
    <source>
        <dbReference type="ARBA" id="ARBA00023122"/>
    </source>
</evidence>
<protein>
    <submittedName>
        <fullName evidence="6">Cyclic nucleotide-binding protein</fullName>
    </submittedName>
</protein>
<dbReference type="InterPro" id="IPR051257">
    <property type="entry name" value="Diverse_CBS-Domain"/>
</dbReference>
<dbReference type="Pfam" id="PF03445">
    <property type="entry name" value="DUF294"/>
    <property type="match status" value="1"/>
</dbReference>
<dbReference type="SUPFAM" id="SSF54631">
    <property type="entry name" value="CBS-domain pair"/>
    <property type="match status" value="1"/>
</dbReference>
<dbReference type="PROSITE" id="PS50042">
    <property type="entry name" value="CNMP_BINDING_3"/>
    <property type="match status" value="1"/>
</dbReference>
<dbReference type="InterPro" id="IPR018490">
    <property type="entry name" value="cNMP-bd_dom_sf"/>
</dbReference>
<dbReference type="SUPFAM" id="SSF81301">
    <property type="entry name" value="Nucleotidyltransferase"/>
    <property type="match status" value="1"/>
</dbReference>
<evidence type="ECO:0000313" key="6">
    <source>
        <dbReference type="EMBL" id="VFK48477.1"/>
    </source>
</evidence>
<dbReference type="PANTHER" id="PTHR43080">
    <property type="entry name" value="CBS DOMAIN-CONTAINING PROTEIN CBSX3, MITOCHONDRIAL"/>
    <property type="match status" value="1"/>
</dbReference>
<evidence type="ECO:0000256" key="2">
    <source>
        <dbReference type="PROSITE-ProRule" id="PRU00703"/>
    </source>
</evidence>
<dbReference type="InterPro" id="IPR005105">
    <property type="entry name" value="GlnD_Uridyltrans_N"/>
</dbReference>